<dbReference type="SMART" id="SM00418">
    <property type="entry name" value="HTH_ARSR"/>
    <property type="match status" value="1"/>
</dbReference>
<dbReference type="InterPro" id="IPR001845">
    <property type="entry name" value="HTH_ArsR_DNA-bd_dom"/>
</dbReference>
<keyword evidence="6" id="KW-1185">Reference proteome</keyword>
<dbReference type="InterPro" id="IPR036388">
    <property type="entry name" value="WH-like_DNA-bd_sf"/>
</dbReference>
<evidence type="ECO:0000256" key="2">
    <source>
        <dbReference type="ARBA" id="ARBA00023125"/>
    </source>
</evidence>
<feature type="domain" description="HTH arsR-type" evidence="4">
    <location>
        <begin position="1"/>
        <end position="96"/>
    </location>
</feature>
<dbReference type="PRINTS" id="PR00778">
    <property type="entry name" value="HTHARSR"/>
</dbReference>
<evidence type="ECO:0000313" key="6">
    <source>
        <dbReference type="Proteomes" id="UP000184268"/>
    </source>
</evidence>
<evidence type="ECO:0000256" key="1">
    <source>
        <dbReference type="ARBA" id="ARBA00023015"/>
    </source>
</evidence>
<keyword evidence="3" id="KW-0804">Transcription</keyword>
<gene>
    <name evidence="5" type="ORF">SAMN02745129_4049</name>
</gene>
<accession>A0A1M5YBN6</accession>
<dbReference type="SUPFAM" id="SSF46785">
    <property type="entry name" value="Winged helix' DNA-binding domain"/>
    <property type="match status" value="1"/>
</dbReference>
<dbReference type="PANTHER" id="PTHR43132:SF2">
    <property type="entry name" value="ARSENICAL RESISTANCE OPERON REPRESSOR ARSR-RELATED"/>
    <property type="match status" value="1"/>
</dbReference>
<evidence type="ECO:0000256" key="3">
    <source>
        <dbReference type="ARBA" id="ARBA00023163"/>
    </source>
</evidence>
<dbReference type="InterPro" id="IPR051011">
    <property type="entry name" value="Metal_resp_trans_reg"/>
</dbReference>
<dbReference type="CDD" id="cd00090">
    <property type="entry name" value="HTH_ARSR"/>
    <property type="match status" value="1"/>
</dbReference>
<evidence type="ECO:0000313" key="5">
    <source>
        <dbReference type="EMBL" id="SHI09392.1"/>
    </source>
</evidence>
<dbReference type="STRING" id="299255.SAMN02745129_4049"/>
<dbReference type="PROSITE" id="PS50987">
    <property type="entry name" value="HTH_ARSR_2"/>
    <property type="match status" value="1"/>
</dbReference>
<reference evidence="5 6" key="1">
    <citation type="submission" date="2016-11" db="EMBL/GenBank/DDBJ databases">
        <authorList>
            <person name="Jaros S."/>
            <person name="Januszkiewicz K."/>
            <person name="Wedrychowicz H."/>
        </authorList>
    </citation>
    <scope>NUCLEOTIDE SEQUENCE [LARGE SCALE GENOMIC DNA]</scope>
    <source>
        <strain evidence="5 6">DSM 16917</strain>
    </source>
</reference>
<dbReference type="InterPro" id="IPR011991">
    <property type="entry name" value="ArsR-like_HTH"/>
</dbReference>
<dbReference type="Pfam" id="PF12840">
    <property type="entry name" value="HTH_20"/>
    <property type="match status" value="1"/>
</dbReference>
<organism evidence="5 6">
    <name type="scientific">Ferrimonas marina</name>
    <dbReference type="NCBI Taxonomy" id="299255"/>
    <lineage>
        <taxon>Bacteria</taxon>
        <taxon>Pseudomonadati</taxon>
        <taxon>Pseudomonadota</taxon>
        <taxon>Gammaproteobacteria</taxon>
        <taxon>Alteromonadales</taxon>
        <taxon>Ferrimonadaceae</taxon>
        <taxon>Ferrimonas</taxon>
    </lineage>
</organism>
<sequence>MELLEYHAKALKELGHPARLAVYKRLSKAGYQGLPVGSLQKELGIPGSTLSHHLSALMAAGLVKQQRDGRTLFCIAQYDRFDALVAYLQDQCCADEQ</sequence>
<keyword evidence="2 5" id="KW-0238">DNA-binding</keyword>
<dbReference type="RefSeq" id="WP_067663772.1">
    <property type="nucleotide sequence ID" value="NZ_FQXG01000007.1"/>
</dbReference>
<proteinExistence type="predicted"/>
<dbReference type="EMBL" id="FQXG01000007">
    <property type="protein sequence ID" value="SHI09392.1"/>
    <property type="molecule type" value="Genomic_DNA"/>
</dbReference>
<keyword evidence="1" id="KW-0805">Transcription regulation</keyword>
<dbReference type="OrthoDB" id="5297460at2"/>
<protein>
    <submittedName>
        <fullName evidence="5">DNA-binding transcriptional regulator, ArsR family</fullName>
    </submittedName>
</protein>
<dbReference type="GO" id="GO:0003677">
    <property type="term" value="F:DNA binding"/>
    <property type="evidence" value="ECO:0007669"/>
    <property type="project" value="UniProtKB-KW"/>
</dbReference>
<dbReference type="InterPro" id="IPR036390">
    <property type="entry name" value="WH_DNA-bd_sf"/>
</dbReference>
<dbReference type="NCBIfam" id="NF033788">
    <property type="entry name" value="HTH_metalloreg"/>
    <property type="match status" value="1"/>
</dbReference>
<dbReference type="GO" id="GO:0003700">
    <property type="term" value="F:DNA-binding transcription factor activity"/>
    <property type="evidence" value="ECO:0007669"/>
    <property type="project" value="InterPro"/>
</dbReference>
<dbReference type="Proteomes" id="UP000184268">
    <property type="component" value="Unassembled WGS sequence"/>
</dbReference>
<evidence type="ECO:0000259" key="4">
    <source>
        <dbReference type="PROSITE" id="PS50987"/>
    </source>
</evidence>
<dbReference type="PANTHER" id="PTHR43132">
    <property type="entry name" value="ARSENICAL RESISTANCE OPERON REPRESSOR ARSR-RELATED"/>
    <property type="match status" value="1"/>
</dbReference>
<dbReference type="AlphaFoldDB" id="A0A1M5YBN6"/>
<dbReference type="Gene3D" id="1.10.10.10">
    <property type="entry name" value="Winged helix-like DNA-binding domain superfamily/Winged helix DNA-binding domain"/>
    <property type="match status" value="1"/>
</dbReference>
<name>A0A1M5YBN6_9GAMM</name>